<dbReference type="EMBL" id="CP040908">
    <property type="protein sequence ID" value="QLL57187.1"/>
    <property type="molecule type" value="Genomic_DNA"/>
</dbReference>
<protein>
    <submittedName>
        <fullName evidence="1">Uncharacterized protein</fullName>
    </submittedName>
</protein>
<dbReference type="RefSeq" id="WP_180906051.1">
    <property type="nucleotide sequence ID" value="NZ_CP040908.1"/>
</dbReference>
<dbReference type="KEGG" id="efal:FH779_03375"/>
<dbReference type="GeneID" id="78400477"/>
<keyword evidence="2" id="KW-1185">Reference proteome</keyword>
<evidence type="ECO:0000313" key="2">
    <source>
        <dbReference type="Proteomes" id="UP000510643"/>
    </source>
</evidence>
<accession>A0A7H9DPU6</accession>
<evidence type="ECO:0000313" key="1">
    <source>
        <dbReference type="EMBL" id="QLL57187.1"/>
    </source>
</evidence>
<reference evidence="1 2" key="1">
    <citation type="submission" date="2019-06" db="EMBL/GenBank/DDBJ databases">
        <title>Emergence of pandrug resistant Empedobacter falsenii in China.</title>
        <authorList>
            <person name="Dong N."/>
            <person name="Chen S."/>
            <person name="Zhang R."/>
        </authorList>
    </citation>
    <scope>NUCLEOTIDE SEQUENCE [LARGE SCALE GENOMIC DNA]</scope>
    <source>
        <strain evidence="1 2">1681-1</strain>
    </source>
</reference>
<sequence length="104" mass="12203">MKGDTPTTKKNVTKTELIANYNVDEKLLTGYLDKQLITRERYVRHLVVLVGDNFSRFNNESYLNLIIMNLNNGQPLNTFSFLESDLIYTKCETMFNSNLYNRRI</sequence>
<name>A0A7H9DPU6_9FLAO</name>
<organism evidence="1 2">
    <name type="scientific">Empedobacter falsenii</name>
    <dbReference type="NCBI Taxonomy" id="343874"/>
    <lineage>
        <taxon>Bacteria</taxon>
        <taxon>Pseudomonadati</taxon>
        <taxon>Bacteroidota</taxon>
        <taxon>Flavobacteriia</taxon>
        <taxon>Flavobacteriales</taxon>
        <taxon>Weeksellaceae</taxon>
        <taxon>Empedobacter</taxon>
    </lineage>
</organism>
<dbReference type="AlphaFoldDB" id="A0A7H9DPU6"/>
<gene>
    <name evidence="1" type="ORF">FH779_03375</name>
</gene>
<proteinExistence type="predicted"/>
<dbReference type="Proteomes" id="UP000510643">
    <property type="component" value="Chromosome"/>
</dbReference>